<evidence type="ECO:0000256" key="1">
    <source>
        <dbReference type="SAM" id="MobiDB-lite"/>
    </source>
</evidence>
<organism evidence="2 3">
    <name type="scientific">Cochliobolus heterostrophus (strain C5 / ATCC 48332 / race O)</name>
    <name type="common">Southern corn leaf blight fungus</name>
    <name type="synonym">Bipolaris maydis</name>
    <dbReference type="NCBI Taxonomy" id="701091"/>
    <lineage>
        <taxon>Eukaryota</taxon>
        <taxon>Fungi</taxon>
        <taxon>Dikarya</taxon>
        <taxon>Ascomycota</taxon>
        <taxon>Pezizomycotina</taxon>
        <taxon>Dothideomycetes</taxon>
        <taxon>Pleosporomycetidae</taxon>
        <taxon>Pleosporales</taxon>
        <taxon>Pleosporineae</taxon>
        <taxon>Pleosporaceae</taxon>
        <taxon>Bipolaris</taxon>
    </lineage>
</organism>
<proteinExistence type="predicted"/>
<dbReference type="EMBL" id="KB445576">
    <property type="protein sequence ID" value="EMD91613.1"/>
    <property type="molecule type" value="Genomic_DNA"/>
</dbReference>
<evidence type="ECO:0000313" key="2">
    <source>
        <dbReference type="EMBL" id="EMD91613.1"/>
    </source>
</evidence>
<dbReference type="HOGENOM" id="CLU_2687663_0_0_1"/>
<dbReference type="AlphaFoldDB" id="M2UUR9"/>
<reference evidence="2 3" key="1">
    <citation type="journal article" date="2012" name="PLoS Pathog.">
        <title>Diverse lifestyles and strategies of plant pathogenesis encoded in the genomes of eighteen Dothideomycetes fungi.</title>
        <authorList>
            <person name="Ohm R.A."/>
            <person name="Feau N."/>
            <person name="Henrissat B."/>
            <person name="Schoch C.L."/>
            <person name="Horwitz B.A."/>
            <person name="Barry K.W."/>
            <person name="Condon B.J."/>
            <person name="Copeland A.C."/>
            <person name="Dhillon B."/>
            <person name="Glaser F."/>
            <person name="Hesse C.N."/>
            <person name="Kosti I."/>
            <person name="LaButti K."/>
            <person name="Lindquist E.A."/>
            <person name="Lucas S."/>
            <person name="Salamov A.A."/>
            <person name="Bradshaw R.E."/>
            <person name="Ciuffetti L."/>
            <person name="Hamelin R.C."/>
            <person name="Kema G.H.J."/>
            <person name="Lawrence C."/>
            <person name="Scott J.A."/>
            <person name="Spatafora J.W."/>
            <person name="Turgeon B.G."/>
            <person name="de Wit P.J.G.M."/>
            <person name="Zhong S."/>
            <person name="Goodwin S.B."/>
            <person name="Grigoriev I.V."/>
        </authorList>
    </citation>
    <scope>NUCLEOTIDE SEQUENCE [LARGE SCALE GENOMIC DNA]</scope>
    <source>
        <strain evidence="3">C5 / ATCC 48332 / race O</strain>
    </source>
</reference>
<protein>
    <submittedName>
        <fullName evidence="2">Uncharacterized protein</fullName>
    </submittedName>
</protein>
<dbReference type="Proteomes" id="UP000016936">
    <property type="component" value="Unassembled WGS sequence"/>
</dbReference>
<name>M2UUR9_COCH5</name>
<dbReference type="OrthoDB" id="3688287at2759"/>
<keyword evidence="3" id="KW-1185">Reference proteome</keyword>
<sequence>MHRRCNTIRSRAGAGRWTRPKGEGLERIGAGRGRETVVGCVHGCARQRQTSCLGDGQGRGDAMTCARELHG</sequence>
<evidence type="ECO:0000313" key="3">
    <source>
        <dbReference type="Proteomes" id="UP000016936"/>
    </source>
</evidence>
<accession>M2UUR9</accession>
<gene>
    <name evidence="2" type="ORF">COCHEDRAFT_1101496</name>
</gene>
<dbReference type="OMA" id="WTRPKGE"/>
<feature type="region of interest" description="Disordered" evidence="1">
    <location>
        <begin position="1"/>
        <end position="27"/>
    </location>
</feature>
<reference evidence="3" key="2">
    <citation type="journal article" date="2013" name="PLoS Genet.">
        <title>Comparative genome structure, secondary metabolite, and effector coding capacity across Cochliobolus pathogens.</title>
        <authorList>
            <person name="Condon B.J."/>
            <person name="Leng Y."/>
            <person name="Wu D."/>
            <person name="Bushley K.E."/>
            <person name="Ohm R.A."/>
            <person name="Otillar R."/>
            <person name="Martin J."/>
            <person name="Schackwitz W."/>
            <person name="Grimwood J."/>
            <person name="MohdZainudin N."/>
            <person name="Xue C."/>
            <person name="Wang R."/>
            <person name="Manning V.A."/>
            <person name="Dhillon B."/>
            <person name="Tu Z.J."/>
            <person name="Steffenson B.J."/>
            <person name="Salamov A."/>
            <person name="Sun H."/>
            <person name="Lowry S."/>
            <person name="LaButti K."/>
            <person name="Han J."/>
            <person name="Copeland A."/>
            <person name="Lindquist E."/>
            <person name="Barry K."/>
            <person name="Schmutz J."/>
            <person name="Baker S.E."/>
            <person name="Ciuffetti L.M."/>
            <person name="Grigoriev I.V."/>
            <person name="Zhong S."/>
            <person name="Turgeon B.G."/>
        </authorList>
    </citation>
    <scope>NUCLEOTIDE SEQUENCE [LARGE SCALE GENOMIC DNA]</scope>
    <source>
        <strain evidence="3">C5 / ATCC 48332 / race O</strain>
    </source>
</reference>